<dbReference type="RefSeq" id="WP_168296030.1">
    <property type="nucleotide sequence ID" value="NZ_CP071604.1"/>
</dbReference>
<name>A0ABV2MHM1_9HYPH</name>
<sequence>MNHFSAGRWVRWLIIDHLMLIVLVLMLATVFGIPLVKSIVEHDQRNAPLLRSTVQRPTPAEQAIAPHPDSRDR</sequence>
<keyword evidence="2" id="KW-0812">Transmembrane</keyword>
<evidence type="ECO:0000313" key="4">
    <source>
        <dbReference type="Proteomes" id="UP001549077"/>
    </source>
</evidence>
<proteinExistence type="predicted"/>
<protein>
    <submittedName>
        <fullName evidence="3">ABC-type proline/glycine betaine transport system permease subunit</fullName>
    </submittedName>
</protein>
<dbReference type="EMBL" id="JBEPMY010000008">
    <property type="protein sequence ID" value="MET3755876.1"/>
    <property type="molecule type" value="Genomic_DNA"/>
</dbReference>
<keyword evidence="2" id="KW-1133">Transmembrane helix</keyword>
<gene>
    <name evidence="3" type="ORF">ABID08_003247</name>
</gene>
<evidence type="ECO:0000313" key="3">
    <source>
        <dbReference type="EMBL" id="MET3755876.1"/>
    </source>
</evidence>
<evidence type="ECO:0000256" key="1">
    <source>
        <dbReference type="SAM" id="MobiDB-lite"/>
    </source>
</evidence>
<feature type="region of interest" description="Disordered" evidence="1">
    <location>
        <begin position="50"/>
        <end position="73"/>
    </location>
</feature>
<keyword evidence="4" id="KW-1185">Reference proteome</keyword>
<dbReference type="GeneID" id="91150014"/>
<feature type="transmembrane region" description="Helical" evidence="2">
    <location>
        <begin position="12"/>
        <end position="36"/>
    </location>
</feature>
<accession>A0ABV2MHM1</accession>
<comment type="caution">
    <text evidence="3">The sequence shown here is derived from an EMBL/GenBank/DDBJ whole genome shotgun (WGS) entry which is preliminary data.</text>
</comment>
<reference evidence="3 4" key="1">
    <citation type="submission" date="2024-06" db="EMBL/GenBank/DDBJ databases">
        <title>Genomic Encyclopedia of Type Strains, Phase IV (KMG-IV): sequencing the most valuable type-strain genomes for metagenomic binning, comparative biology and taxonomic classification.</title>
        <authorList>
            <person name="Goeker M."/>
        </authorList>
    </citation>
    <scope>NUCLEOTIDE SEQUENCE [LARGE SCALE GENOMIC DNA]</scope>
    <source>
        <strain evidence="3 4">DSM 29288</strain>
    </source>
</reference>
<evidence type="ECO:0000256" key="2">
    <source>
        <dbReference type="SAM" id="Phobius"/>
    </source>
</evidence>
<keyword evidence="2" id="KW-0472">Membrane</keyword>
<organism evidence="3 4">
    <name type="scientific">Rhizobium binae</name>
    <dbReference type="NCBI Taxonomy" id="1138190"/>
    <lineage>
        <taxon>Bacteria</taxon>
        <taxon>Pseudomonadati</taxon>
        <taxon>Pseudomonadota</taxon>
        <taxon>Alphaproteobacteria</taxon>
        <taxon>Hyphomicrobiales</taxon>
        <taxon>Rhizobiaceae</taxon>
        <taxon>Rhizobium/Agrobacterium group</taxon>
        <taxon>Rhizobium</taxon>
    </lineage>
</organism>
<dbReference type="Proteomes" id="UP001549077">
    <property type="component" value="Unassembled WGS sequence"/>
</dbReference>